<dbReference type="EMBL" id="NIGF01000002">
    <property type="protein sequence ID" value="PQV65035.1"/>
    <property type="molecule type" value="Genomic_DNA"/>
</dbReference>
<dbReference type="NCBIfam" id="TIGR00147">
    <property type="entry name" value="YegS/Rv2252/BmrU family lipid kinase"/>
    <property type="match status" value="1"/>
</dbReference>
<dbReference type="PANTHER" id="PTHR12358:SF54">
    <property type="entry name" value="SPHINGOSINE KINASE RELATED PROTEIN"/>
    <property type="match status" value="1"/>
</dbReference>
<evidence type="ECO:0000256" key="3">
    <source>
        <dbReference type="ARBA" id="ARBA00022777"/>
    </source>
</evidence>
<evidence type="ECO:0000313" key="7">
    <source>
        <dbReference type="Proteomes" id="UP000237684"/>
    </source>
</evidence>
<keyword evidence="3 6" id="KW-0418">Kinase</keyword>
<dbReference type="Gene3D" id="2.60.200.40">
    <property type="match status" value="1"/>
</dbReference>
<organism evidence="6 7">
    <name type="scientific">Abditibacterium utsteinense</name>
    <dbReference type="NCBI Taxonomy" id="1960156"/>
    <lineage>
        <taxon>Bacteria</taxon>
        <taxon>Pseudomonadati</taxon>
        <taxon>Abditibacteriota</taxon>
        <taxon>Abditibacteriia</taxon>
        <taxon>Abditibacteriales</taxon>
        <taxon>Abditibacteriaceae</taxon>
        <taxon>Abditibacterium</taxon>
    </lineage>
</organism>
<proteinExistence type="predicted"/>
<gene>
    <name evidence="6" type="ORF">B1R32_10242</name>
</gene>
<dbReference type="PROSITE" id="PS50146">
    <property type="entry name" value="DAGK"/>
    <property type="match status" value="1"/>
</dbReference>
<dbReference type="GO" id="GO:0016301">
    <property type="term" value="F:kinase activity"/>
    <property type="evidence" value="ECO:0007669"/>
    <property type="project" value="UniProtKB-KW"/>
</dbReference>
<evidence type="ECO:0000256" key="1">
    <source>
        <dbReference type="ARBA" id="ARBA00022679"/>
    </source>
</evidence>
<dbReference type="InterPro" id="IPR005218">
    <property type="entry name" value="Diacylglycerol/lipid_kinase"/>
</dbReference>
<keyword evidence="7" id="KW-1185">Reference proteome</keyword>
<dbReference type="SMART" id="SM00046">
    <property type="entry name" value="DAGKc"/>
    <property type="match status" value="1"/>
</dbReference>
<dbReference type="Pfam" id="PF19279">
    <property type="entry name" value="YegS_C"/>
    <property type="match status" value="1"/>
</dbReference>
<dbReference type="OrthoDB" id="142078at2"/>
<keyword evidence="1" id="KW-0808">Transferase</keyword>
<evidence type="ECO:0000256" key="4">
    <source>
        <dbReference type="ARBA" id="ARBA00022840"/>
    </source>
</evidence>
<dbReference type="Gene3D" id="3.40.50.10330">
    <property type="entry name" value="Probable inorganic polyphosphate/atp-NAD kinase, domain 1"/>
    <property type="match status" value="1"/>
</dbReference>
<evidence type="ECO:0000259" key="5">
    <source>
        <dbReference type="PROSITE" id="PS50146"/>
    </source>
</evidence>
<dbReference type="GO" id="GO:0008654">
    <property type="term" value="P:phospholipid biosynthetic process"/>
    <property type="evidence" value="ECO:0007669"/>
    <property type="project" value="InterPro"/>
</dbReference>
<protein>
    <submittedName>
        <fullName evidence="6">Lipid kinase, YegS/Rv2252/BmrU family</fullName>
    </submittedName>
</protein>
<reference evidence="6 7" key="1">
    <citation type="journal article" date="2018" name="Syst. Appl. Microbiol.">
        <title>Abditibacterium utsteinense sp. nov., the first cultivated member of candidate phylum FBP, isolated from ice-free Antarctic soil samples.</title>
        <authorList>
            <person name="Tahon G."/>
            <person name="Tytgat B."/>
            <person name="Lebbe L."/>
            <person name="Carlier A."/>
            <person name="Willems A."/>
        </authorList>
    </citation>
    <scope>NUCLEOTIDE SEQUENCE [LARGE SCALE GENOMIC DNA]</scope>
    <source>
        <strain evidence="6 7">LMG 29911</strain>
    </source>
</reference>
<evidence type="ECO:0000256" key="2">
    <source>
        <dbReference type="ARBA" id="ARBA00022741"/>
    </source>
</evidence>
<dbReference type="SUPFAM" id="SSF111331">
    <property type="entry name" value="NAD kinase/diacylglycerol kinase-like"/>
    <property type="match status" value="1"/>
</dbReference>
<sequence length="317" mass="34376">MPTEIHPPALENATDAHLPHPILLIVNGNSRTGQQVFGEAITALREAGVEVKEAVLAKDKAETKRLLQREIIDKSRLVIVGGGDGTLSSCAATLAGSEVAMGVIPLGTGNTFARSIGIPVDMKGAIETIAKGRIEAVDVGRCNRQIFLNSVSLGLSSDIAGALTSDVKKRFGLFAWFIVGGKVLARHRSMKLRVLSEERSFSVKTHQLMIANGRYVAGPIKASEDASLQDHQLTVFALGGSSKAALFQAVWHWLRHSHKEATEVPFFETKQLRVESLGRRLKANTDGEINEHTPLELSIWPRALRVVVPQDFVADEV</sequence>
<dbReference type="Proteomes" id="UP000237684">
    <property type="component" value="Unassembled WGS sequence"/>
</dbReference>
<name>A0A2S8SW60_9BACT</name>
<dbReference type="PANTHER" id="PTHR12358">
    <property type="entry name" value="SPHINGOSINE KINASE"/>
    <property type="match status" value="1"/>
</dbReference>
<dbReference type="InParanoid" id="A0A2S8SW60"/>
<accession>A0A2S8SW60</accession>
<dbReference type="InterPro" id="IPR016064">
    <property type="entry name" value="NAD/diacylglycerol_kinase_sf"/>
</dbReference>
<feature type="domain" description="DAGKc" evidence="5">
    <location>
        <begin position="17"/>
        <end position="145"/>
    </location>
</feature>
<keyword evidence="2" id="KW-0547">Nucleotide-binding</keyword>
<dbReference type="InterPro" id="IPR045540">
    <property type="entry name" value="YegS/DAGK_C"/>
</dbReference>
<keyword evidence="4" id="KW-0067">ATP-binding</keyword>
<dbReference type="GO" id="GO:0005524">
    <property type="term" value="F:ATP binding"/>
    <property type="evidence" value="ECO:0007669"/>
    <property type="project" value="UniProtKB-KW"/>
</dbReference>
<dbReference type="InterPro" id="IPR001206">
    <property type="entry name" value="Diacylglycerol_kinase_cat_dom"/>
</dbReference>
<dbReference type="AlphaFoldDB" id="A0A2S8SW60"/>
<dbReference type="Pfam" id="PF00781">
    <property type="entry name" value="DAGK_cat"/>
    <property type="match status" value="1"/>
</dbReference>
<dbReference type="InterPro" id="IPR017438">
    <property type="entry name" value="ATP-NAD_kinase_N"/>
</dbReference>
<dbReference type="RefSeq" id="WP_105482345.1">
    <property type="nucleotide sequence ID" value="NZ_NIGF01000002.1"/>
</dbReference>
<dbReference type="InterPro" id="IPR050187">
    <property type="entry name" value="Lipid_Phosphate_FormReg"/>
</dbReference>
<evidence type="ECO:0000313" key="6">
    <source>
        <dbReference type="EMBL" id="PQV65035.1"/>
    </source>
</evidence>
<comment type="caution">
    <text evidence="6">The sequence shown here is derived from an EMBL/GenBank/DDBJ whole genome shotgun (WGS) entry which is preliminary data.</text>
</comment>